<keyword evidence="4" id="KW-1185">Reference proteome</keyword>
<name>A0A0R1Q0G1_9LACO</name>
<gene>
    <name evidence="3" type="ORF">FD20_GL002168</name>
</gene>
<dbReference type="Proteomes" id="UP000051155">
    <property type="component" value="Unassembled WGS sequence"/>
</dbReference>
<proteinExistence type="predicted"/>
<dbReference type="STRING" id="1423812.FD20_GL002168"/>
<dbReference type="AlphaFoldDB" id="A0A0R1Q0G1"/>
<feature type="domain" description="WxL Interacting Protein peptidoglycan binding" evidence="1">
    <location>
        <begin position="28"/>
        <end position="150"/>
    </location>
</feature>
<feature type="domain" description="WxL Interacting Protein host binding" evidence="2">
    <location>
        <begin position="164"/>
        <end position="286"/>
    </location>
</feature>
<protein>
    <submittedName>
        <fullName evidence="3">Uncharacterized protein</fullName>
    </submittedName>
</protein>
<evidence type="ECO:0000313" key="3">
    <source>
        <dbReference type="EMBL" id="KRL38214.1"/>
    </source>
</evidence>
<organism evidence="3 4">
    <name type="scientific">Liquorilactobacillus uvarum DSM 19971</name>
    <dbReference type="NCBI Taxonomy" id="1423812"/>
    <lineage>
        <taxon>Bacteria</taxon>
        <taxon>Bacillati</taxon>
        <taxon>Bacillota</taxon>
        <taxon>Bacilli</taxon>
        <taxon>Lactobacillales</taxon>
        <taxon>Lactobacillaceae</taxon>
        <taxon>Liquorilactobacillus</taxon>
    </lineage>
</organism>
<dbReference type="Pfam" id="PF11797">
    <property type="entry name" value="WxLIP_HBD"/>
    <property type="match status" value="1"/>
</dbReference>
<evidence type="ECO:0000259" key="1">
    <source>
        <dbReference type="Pfam" id="PF06030"/>
    </source>
</evidence>
<comment type="caution">
    <text evidence="3">The sequence shown here is derived from an EMBL/GenBank/DDBJ whole genome shotgun (WGS) entry which is preliminary data.</text>
</comment>
<dbReference type="Pfam" id="PF06030">
    <property type="entry name" value="WxLIP_PGBD"/>
    <property type="match status" value="1"/>
</dbReference>
<evidence type="ECO:0000313" key="4">
    <source>
        <dbReference type="Proteomes" id="UP000051155"/>
    </source>
</evidence>
<reference evidence="3 4" key="1">
    <citation type="journal article" date="2015" name="Genome Announc.">
        <title>Expanding the biotechnology potential of lactobacilli through comparative genomics of 213 strains and associated genera.</title>
        <authorList>
            <person name="Sun Z."/>
            <person name="Harris H.M."/>
            <person name="McCann A."/>
            <person name="Guo C."/>
            <person name="Argimon S."/>
            <person name="Zhang W."/>
            <person name="Yang X."/>
            <person name="Jeffery I.B."/>
            <person name="Cooney J.C."/>
            <person name="Kagawa T.F."/>
            <person name="Liu W."/>
            <person name="Song Y."/>
            <person name="Salvetti E."/>
            <person name="Wrobel A."/>
            <person name="Rasinkangas P."/>
            <person name="Parkhill J."/>
            <person name="Rea M.C."/>
            <person name="O'Sullivan O."/>
            <person name="Ritari J."/>
            <person name="Douillard F.P."/>
            <person name="Paul Ross R."/>
            <person name="Yang R."/>
            <person name="Briner A.E."/>
            <person name="Felis G.E."/>
            <person name="de Vos W.M."/>
            <person name="Barrangou R."/>
            <person name="Klaenhammer T.R."/>
            <person name="Caufield P.W."/>
            <person name="Cui Y."/>
            <person name="Zhang H."/>
            <person name="O'Toole P.W."/>
        </authorList>
    </citation>
    <scope>NUCLEOTIDE SEQUENCE [LARGE SCALE GENOMIC DNA]</scope>
    <source>
        <strain evidence="3 4">DSM 19971</strain>
    </source>
</reference>
<dbReference type="RefSeq" id="WP_162255621.1">
    <property type="nucleotide sequence ID" value="NZ_AZEG01000006.1"/>
</dbReference>
<evidence type="ECO:0000259" key="2">
    <source>
        <dbReference type="Pfam" id="PF11797"/>
    </source>
</evidence>
<dbReference type="InterPro" id="IPR010317">
    <property type="entry name" value="WxLIP_PGBD"/>
</dbReference>
<dbReference type="EMBL" id="AZEG01000006">
    <property type="protein sequence ID" value="KRL38214.1"/>
    <property type="molecule type" value="Genomic_DNA"/>
</dbReference>
<dbReference type="PATRIC" id="fig|1423812.3.peg.2299"/>
<accession>A0A0R1Q0G1</accession>
<sequence>MLLTLFWIFTTSTTWVKADTASNTDAQFSITPHFTSGQTDTQLGYYHMRVKKGKIYHLRVRIFNNNKTQNVHFQVQLCNASNTAQGQITYAASQKAKTVPHNYKSLTSLSITELKKKVLIPAHSYKDVLFKFKVPARGFKGTIVGGIYVTRQNVQAKNNRTETSNGITNTFSMTLPIFISQNFMQKNSPVLLLKKTDIFSSASHVYLTTTILNNSPVIFGKIRLNIKLSVHKKTIYKKALKNIQMAPYSELPLILRLTAQIKPHKKYLLIIEVHSGTFTKKIVKKITSP</sequence>
<dbReference type="InterPro" id="IPR021759">
    <property type="entry name" value="WxLIP_HBD"/>
</dbReference>